<sequence length="424" mass="45937">MSKAINGRRTASGTQQTGTLSMLTRRDFLTAGAATLAMTAGGSRWSAAAEPIRIGEINSYSGLPAFTLPYRNGWQLAVEEINAAGGVLGRPLEVISRDDGGKPGDAVTAANELLSREKVALLVGTFFSHVGLAVADFANQKKVLFVAAEPLSDALTWEKGNRYTFRLRPNVSMQAGMLAEEAAKLKAKRWASIAPNYEYGQSAVAAFKRLMAARRPDIEWVAEQWPALGKLDPGPTVQVLAEAKPEAIFNVTFAADLTKFVREGQTRGLFKDREVVSLLTGEPEYLDPLAAEAPIGWIVTGYPWYEIDTPRHQAFLAAYQARFSDYPRLGSVVGYAAMKSVAAIITRAGKVDTELMVEAAKGVTLETPFDEIMYRSLDHQSTLGAYVGRTALRDGKGVMVNWRYADGAAYLPGAAEVAKLRPAR</sequence>
<evidence type="ECO:0000256" key="3">
    <source>
        <dbReference type="ARBA" id="ARBA00022970"/>
    </source>
</evidence>
<dbReference type="InterPro" id="IPR051010">
    <property type="entry name" value="BCAA_transport"/>
</dbReference>
<dbReference type="InterPro" id="IPR006311">
    <property type="entry name" value="TAT_signal"/>
</dbReference>
<dbReference type="InterPro" id="IPR028082">
    <property type="entry name" value="Peripla_BP_I"/>
</dbReference>
<dbReference type="CDD" id="cd06330">
    <property type="entry name" value="PBP1_As_SBP-like"/>
    <property type="match status" value="1"/>
</dbReference>
<dbReference type="InterPro" id="IPR000709">
    <property type="entry name" value="Leu_Ile_Val-bd"/>
</dbReference>
<feature type="domain" description="Leucine-binding protein" evidence="4">
    <location>
        <begin position="51"/>
        <end position="390"/>
    </location>
</feature>
<evidence type="ECO:0000256" key="1">
    <source>
        <dbReference type="ARBA" id="ARBA00022448"/>
    </source>
</evidence>
<reference evidence="5" key="1">
    <citation type="submission" date="2018-07" db="EMBL/GenBank/DDBJ databases">
        <authorList>
            <person name="Quirk P.G."/>
            <person name="Krulwich T.A."/>
        </authorList>
    </citation>
    <scope>NUCLEOTIDE SEQUENCE</scope>
</reference>
<dbReference type="Gene3D" id="3.40.50.2300">
    <property type="match status" value="2"/>
</dbReference>
<evidence type="ECO:0000259" key="4">
    <source>
        <dbReference type="Pfam" id="PF13458"/>
    </source>
</evidence>
<dbReference type="InterPro" id="IPR028081">
    <property type="entry name" value="Leu-bd"/>
</dbReference>
<dbReference type="SUPFAM" id="SSF53822">
    <property type="entry name" value="Periplasmic binding protein-like I"/>
    <property type="match status" value="1"/>
</dbReference>
<dbReference type="PANTHER" id="PTHR30483">
    <property type="entry name" value="LEUCINE-SPECIFIC-BINDING PROTEIN"/>
    <property type="match status" value="1"/>
</dbReference>
<dbReference type="PANTHER" id="PTHR30483:SF37">
    <property type="entry name" value="ABC TRANSPORTER SUBSTRATE-BINDING PROTEIN"/>
    <property type="match status" value="1"/>
</dbReference>
<evidence type="ECO:0000256" key="2">
    <source>
        <dbReference type="ARBA" id="ARBA00022729"/>
    </source>
</evidence>
<name>A0A380TFP0_9ZZZZ</name>
<keyword evidence="3" id="KW-0029">Amino-acid transport</keyword>
<dbReference type="EMBL" id="UIDG01000335">
    <property type="protein sequence ID" value="SUS07255.1"/>
    <property type="molecule type" value="Genomic_DNA"/>
</dbReference>
<keyword evidence="1" id="KW-0813">Transport</keyword>
<protein>
    <submittedName>
        <fullName evidence="5">ABC-type branched-chain amino acid transport systems</fullName>
    </submittedName>
</protein>
<accession>A0A380TFP0</accession>
<dbReference type="AlphaFoldDB" id="A0A380TFP0"/>
<proteinExistence type="predicted"/>
<dbReference type="PRINTS" id="PR00337">
    <property type="entry name" value="LEUILEVALBP"/>
</dbReference>
<organism evidence="5">
    <name type="scientific">metagenome</name>
    <dbReference type="NCBI Taxonomy" id="256318"/>
    <lineage>
        <taxon>unclassified sequences</taxon>
        <taxon>metagenomes</taxon>
    </lineage>
</organism>
<gene>
    <name evidence="5" type="ORF">DF3PB_400005</name>
</gene>
<keyword evidence="2" id="KW-0732">Signal</keyword>
<dbReference type="PROSITE" id="PS51318">
    <property type="entry name" value="TAT"/>
    <property type="match status" value="1"/>
</dbReference>
<dbReference type="GO" id="GO:0006865">
    <property type="term" value="P:amino acid transport"/>
    <property type="evidence" value="ECO:0007669"/>
    <property type="project" value="UniProtKB-KW"/>
</dbReference>
<dbReference type="Pfam" id="PF13458">
    <property type="entry name" value="Peripla_BP_6"/>
    <property type="match status" value="1"/>
</dbReference>
<evidence type="ECO:0000313" key="5">
    <source>
        <dbReference type="EMBL" id="SUS07255.1"/>
    </source>
</evidence>